<reference evidence="2" key="1">
    <citation type="journal article" date="2022" name="Mol. Ecol. Resour.">
        <title>The genomes of chicory, endive, great burdock and yacon provide insights into Asteraceae palaeo-polyploidization history and plant inulin production.</title>
        <authorList>
            <person name="Fan W."/>
            <person name="Wang S."/>
            <person name="Wang H."/>
            <person name="Wang A."/>
            <person name="Jiang F."/>
            <person name="Liu H."/>
            <person name="Zhao H."/>
            <person name="Xu D."/>
            <person name="Zhang Y."/>
        </authorList>
    </citation>
    <scope>NUCLEOTIDE SEQUENCE [LARGE SCALE GENOMIC DNA]</scope>
    <source>
        <strain evidence="2">cv. Niubang</strain>
    </source>
</reference>
<name>A0ACB9FIT0_ARCLA</name>
<protein>
    <submittedName>
        <fullName evidence="1">Uncharacterized protein</fullName>
    </submittedName>
</protein>
<reference evidence="1 2" key="2">
    <citation type="journal article" date="2022" name="Mol. Ecol. Resour.">
        <title>The genomes of chicory, endive, great burdock and yacon provide insights into Asteraceae paleo-polyploidization history and plant inulin production.</title>
        <authorList>
            <person name="Fan W."/>
            <person name="Wang S."/>
            <person name="Wang H."/>
            <person name="Wang A."/>
            <person name="Jiang F."/>
            <person name="Liu H."/>
            <person name="Zhao H."/>
            <person name="Xu D."/>
            <person name="Zhang Y."/>
        </authorList>
    </citation>
    <scope>NUCLEOTIDE SEQUENCE [LARGE SCALE GENOMIC DNA]</scope>
    <source>
        <strain evidence="2">cv. Niubang</strain>
    </source>
</reference>
<dbReference type="EMBL" id="CM042047">
    <property type="protein sequence ID" value="KAI3770992.1"/>
    <property type="molecule type" value="Genomic_DNA"/>
</dbReference>
<accession>A0ACB9FIT0</accession>
<evidence type="ECO:0000313" key="1">
    <source>
        <dbReference type="EMBL" id="KAI3770992.1"/>
    </source>
</evidence>
<keyword evidence="2" id="KW-1185">Reference proteome</keyword>
<evidence type="ECO:0000313" key="2">
    <source>
        <dbReference type="Proteomes" id="UP001055879"/>
    </source>
</evidence>
<sequence length="92" mass="11055">MSLWGREERLRIDREKTEKLLNKRALMMEMKAKEFDQRVEIQNALQREADLTFRFRSLCNRIRPLRDEEQQKKKKSHILQAIGSSLLRLISG</sequence>
<dbReference type="Proteomes" id="UP001055879">
    <property type="component" value="Linkage Group LG01"/>
</dbReference>
<gene>
    <name evidence="1" type="ORF">L6452_02141</name>
</gene>
<comment type="caution">
    <text evidence="1">The sequence shown here is derived from an EMBL/GenBank/DDBJ whole genome shotgun (WGS) entry which is preliminary data.</text>
</comment>
<proteinExistence type="predicted"/>
<organism evidence="1 2">
    <name type="scientific">Arctium lappa</name>
    <name type="common">Greater burdock</name>
    <name type="synonym">Lappa major</name>
    <dbReference type="NCBI Taxonomy" id="4217"/>
    <lineage>
        <taxon>Eukaryota</taxon>
        <taxon>Viridiplantae</taxon>
        <taxon>Streptophyta</taxon>
        <taxon>Embryophyta</taxon>
        <taxon>Tracheophyta</taxon>
        <taxon>Spermatophyta</taxon>
        <taxon>Magnoliopsida</taxon>
        <taxon>eudicotyledons</taxon>
        <taxon>Gunneridae</taxon>
        <taxon>Pentapetalae</taxon>
        <taxon>asterids</taxon>
        <taxon>campanulids</taxon>
        <taxon>Asterales</taxon>
        <taxon>Asteraceae</taxon>
        <taxon>Carduoideae</taxon>
        <taxon>Cardueae</taxon>
        <taxon>Arctiinae</taxon>
        <taxon>Arctium</taxon>
    </lineage>
</organism>